<dbReference type="InterPro" id="IPR003607">
    <property type="entry name" value="HD/PDEase_dom"/>
</dbReference>
<evidence type="ECO:0000313" key="3">
    <source>
        <dbReference type="Proteomes" id="UP000006048"/>
    </source>
</evidence>
<dbReference type="Pfam" id="PF08668">
    <property type="entry name" value="HDOD"/>
    <property type="match status" value="1"/>
</dbReference>
<dbReference type="RefSeq" id="WP_014804653.1">
    <property type="nucleotide sequence ID" value="NC_018020.1"/>
</dbReference>
<dbReference type="InterPro" id="IPR052340">
    <property type="entry name" value="RNase_Y/CdgJ"/>
</dbReference>
<sequence>MSGVLLSRDPAQLEVSLRDLHLPFQPQVLSAVLGLRDDTRMDFIELDRLIRADQNIASIILKMANSSFYSRGQEIRTLPQAIGMIGFRTIVSIVAAASAKSIFMSGNYARFRRYVWQHSLVTSIIAKIICEQLHWKNLTEEVFIGGLLHDIGKVILNHLDREKYIEVFNKTFETSKPFREAERELFGVDNGVVGQMVIKIWNLPTVYREVAVFIHRPADAALSHLPEKDQQIIRIVGLANQIAKANEFGFFEANSSVTTSDFFAALGILPGSALESINWNEAIEKDPYYQVFSFIG</sequence>
<dbReference type="Proteomes" id="UP000006048">
    <property type="component" value="Chromosome"/>
</dbReference>
<dbReference type="PROSITE" id="PS51833">
    <property type="entry name" value="HDOD"/>
    <property type="match status" value="1"/>
</dbReference>
<dbReference type="EMBL" id="CP002959">
    <property type="protein sequence ID" value="AFM14175.1"/>
    <property type="molecule type" value="Genomic_DNA"/>
</dbReference>
<protein>
    <submittedName>
        <fullName evidence="2">Metal dependent phosphohydrolase</fullName>
    </submittedName>
</protein>
<accession>I4BA68</accession>
<evidence type="ECO:0000313" key="2">
    <source>
        <dbReference type="EMBL" id="AFM14175.1"/>
    </source>
</evidence>
<keyword evidence="3" id="KW-1185">Reference proteome</keyword>
<dbReference type="STRING" id="869212.Turpa_3539"/>
<gene>
    <name evidence="2" type="ordered locus">Turpa_3539</name>
</gene>
<dbReference type="PANTHER" id="PTHR33525:SF3">
    <property type="entry name" value="RIBONUCLEASE Y"/>
    <property type="match status" value="1"/>
</dbReference>
<dbReference type="Gene3D" id="1.10.3210.10">
    <property type="entry name" value="Hypothetical protein af1432"/>
    <property type="match status" value="1"/>
</dbReference>
<evidence type="ECO:0000259" key="1">
    <source>
        <dbReference type="PROSITE" id="PS51833"/>
    </source>
</evidence>
<proteinExistence type="predicted"/>
<dbReference type="SUPFAM" id="SSF109604">
    <property type="entry name" value="HD-domain/PDEase-like"/>
    <property type="match status" value="1"/>
</dbReference>
<dbReference type="InterPro" id="IPR013976">
    <property type="entry name" value="HDOD"/>
</dbReference>
<dbReference type="KEGG" id="tpx:Turpa_3539"/>
<dbReference type="PANTHER" id="PTHR33525">
    <property type="match status" value="1"/>
</dbReference>
<reference evidence="2 3" key="1">
    <citation type="submission" date="2012-06" db="EMBL/GenBank/DDBJ databases">
        <title>The complete chromosome of genome of Turneriella parva DSM 21527.</title>
        <authorList>
            <consortium name="US DOE Joint Genome Institute (JGI-PGF)"/>
            <person name="Lucas S."/>
            <person name="Han J."/>
            <person name="Lapidus A."/>
            <person name="Bruce D."/>
            <person name="Goodwin L."/>
            <person name="Pitluck S."/>
            <person name="Peters L."/>
            <person name="Kyrpides N."/>
            <person name="Mavromatis K."/>
            <person name="Ivanova N."/>
            <person name="Mikhailova N."/>
            <person name="Chertkov O."/>
            <person name="Detter J.C."/>
            <person name="Tapia R."/>
            <person name="Han C."/>
            <person name="Land M."/>
            <person name="Hauser L."/>
            <person name="Markowitz V."/>
            <person name="Cheng J.-F."/>
            <person name="Hugenholtz P."/>
            <person name="Woyke T."/>
            <person name="Wu D."/>
            <person name="Gronow S."/>
            <person name="Wellnitz S."/>
            <person name="Brambilla E."/>
            <person name="Klenk H.-P."/>
            <person name="Eisen J.A."/>
        </authorList>
    </citation>
    <scope>NUCLEOTIDE SEQUENCE [LARGE SCALE GENOMIC DNA]</scope>
    <source>
        <strain evidence="3">ATCC BAA-1111 / DSM 21527 / NCTC 11395 / H</strain>
    </source>
</reference>
<dbReference type="AlphaFoldDB" id="I4BA68"/>
<feature type="domain" description="HDOD" evidence="1">
    <location>
        <begin position="22"/>
        <end position="217"/>
    </location>
</feature>
<organism evidence="2 3">
    <name type="scientific">Turneriella parva (strain ATCC BAA-1111 / DSM 21527 / NCTC 11395 / H)</name>
    <name type="common">Leptospira parva</name>
    <dbReference type="NCBI Taxonomy" id="869212"/>
    <lineage>
        <taxon>Bacteria</taxon>
        <taxon>Pseudomonadati</taxon>
        <taxon>Spirochaetota</taxon>
        <taxon>Spirochaetia</taxon>
        <taxon>Leptospirales</taxon>
        <taxon>Leptospiraceae</taxon>
        <taxon>Turneriella</taxon>
    </lineage>
</organism>
<dbReference type="SMART" id="SM00471">
    <property type="entry name" value="HDc"/>
    <property type="match status" value="1"/>
</dbReference>
<dbReference type="CDD" id="cd00077">
    <property type="entry name" value="HDc"/>
    <property type="match status" value="1"/>
</dbReference>
<dbReference type="HOGENOM" id="CLU_048246_4_2_12"/>
<name>I4BA68_TURPD</name>